<keyword evidence="3" id="KW-1185">Reference proteome</keyword>
<keyword evidence="1" id="KW-0175">Coiled coil</keyword>
<organism evidence="2 3">
    <name type="scientific">Sporosarcina koreensis</name>
    <dbReference type="NCBI Taxonomy" id="334735"/>
    <lineage>
        <taxon>Bacteria</taxon>
        <taxon>Bacillati</taxon>
        <taxon>Bacillota</taxon>
        <taxon>Bacilli</taxon>
        <taxon>Bacillales</taxon>
        <taxon>Caryophanaceae</taxon>
        <taxon>Sporosarcina</taxon>
    </lineage>
</organism>
<evidence type="ECO:0000313" key="2">
    <source>
        <dbReference type="EMBL" id="MFC5602248.1"/>
    </source>
</evidence>
<dbReference type="Proteomes" id="UP001596071">
    <property type="component" value="Unassembled WGS sequence"/>
</dbReference>
<dbReference type="RefSeq" id="WP_381442127.1">
    <property type="nucleotide sequence ID" value="NZ_JBHSNP010000008.1"/>
</dbReference>
<feature type="coiled-coil region" evidence="1">
    <location>
        <begin position="89"/>
        <end position="137"/>
    </location>
</feature>
<gene>
    <name evidence="2" type="ORF">ACFPTP_03175</name>
</gene>
<evidence type="ECO:0000256" key="1">
    <source>
        <dbReference type="SAM" id="Coils"/>
    </source>
</evidence>
<comment type="caution">
    <text evidence="2">The sequence shown here is derived from an EMBL/GenBank/DDBJ whole genome shotgun (WGS) entry which is preliminary data.</text>
</comment>
<reference evidence="3" key="1">
    <citation type="journal article" date="2019" name="Int. J. Syst. Evol. Microbiol.">
        <title>The Global Catalogue of Microorganisms (GCM) 10K type strain sequencing project: providing services to taxonomists for standard genome sequencing and annotation.</title>
        <authorList>
            <consortium name="The Broad Institute Genomics Platform"/>
            <consortium name="The Broad Institute Genome Sequencing Center for Infectious Disease"/>
            <person name="Wu L."/>
            <person name="Ma J."/>
        </authorList>
    </citation>
    <scope>NUCLEOTIDE SEQUENCE [LARGE SCALE GENOMIC DNA]</scope>
    <source>
        <strain evidence="3">KACC 11299</strain>
    </source>
</reference>
<sequence length="236" mass="28275">MGLFFNKKNHLDLFKGDNIAEMNQAIYRTDSLSEALNEQKKSFDMMNEKYSEMEKQLTKQRRIQSDRWRTTGIRFDEILDHQSQHRQFEKEALETLERLDRKHKELQKMLENKRRMNDELVEQINILNQSNAEIAERLEKFDADQEKLLTKMDAQIEKQDQFSLSLEEQKTAQTEIAERIEQHEGLIEKMMRQMDFLKSVIFERSHFLAEKIDKSYQLTTTYISNLRGKSNQSESK</sequence>
<name>A0ABW0TUU7_9BACL</name>
<proteinExistence type="predicted"/>
<protein>
    <submittedName>
        <fullName evidence="2">Uncharacterized protein</fullName>
    </submittedName>
</protein>
<evidence type="ECO:0000313" key="3">
    <source>
        <dbReference type="Proteomes" id="UP001596071"/>
    </source>
</evidence>
<dbReference type="EMBL" id="JBHSNP010000008">
    <property type="protein sequence ID" value="MFC5602248.1"/>
    <property type="molecule type" value="Genomic_DNA"/>
</dbReference>
<accession>A0ABW0TUU7</accession>